<dbReference type="RefSeq" id="WP_204721070.1">
    <property type="nucleotide sequence ID" value="NZ_JACSNR010000007.1"/>
</dbReference>
<dbReference type="Proteomes" id="UP000724149">
    <property type="component" value="Unassembled WGS sequence"/>
</dbReference>
<keyword evidence="3 6" id="KW-1015">Disulfide bond</keyword>
<comment type="similarity">
    <text evidence="6">Belongs to the HSP33 family.</text>
</comment>
<dbReference type="Gene3D" id="3.90.1280.10">
    <property type="entry name" value="HSP33 redox switch-like"/>
    <property type="match status" value="1"/>
</dbReference>
<dbReference type="Pfam" id="PF01430">
    <property type="entry name" value="HSP33"/>
    <property type="match status" value="1"/>
</dbReference>
<accession>A0ABS2GNC1</accession>
<feature type="disulfide bond" description="Redox-active" evidence="6">
    <location>
        <begin position="270"/>
        <end position="273"/>
    </location>
</feature>
<comment type="subcellular location">
    <subcellularLocation>
        <location evidence="6">Cytoplasm</location>
    </subcellularLocation>
</comment>
<comment type="PTM">
    <text evidence="6">Under oxidizing conditions two disulfide bonds are formed involving the reactive cysteines. Under reducing conditions zinc is bound to the reactive cysteines and the protein is inactive.</text>
</comment>
<dbReference type="SUPFAM" id="SSF118352">
    <property type="entry name" value="HSP33 redox switch-like"/>
    <property type="match status" value="1"/>
</dbReference>
<evidence type="ECO:0000256" key="5">
    <source>
        <dbReference type="ARBA" id="ARBA00023284"/>
    </source>
</evidence>
<dbReference type="NCBIfam" id="NF001033">
    <property type="entry name" value="PRK00114.1"/>
    <property type="match status" value="1"/>
</dbReference>
<dbReference type="EMBL" id="JACSNR010000007">
    <property type="protein sequence ID" value="MBM6923586.1"/>
    <property type="molecule type" value="Genomic_DNA"/>
</dbReference>
<feature type="disulfide bond" description="Redox-active" evidence="6">
    <location>
        <begin position="237"/>
        <end position="239"/>
    </location>
</feature>
<gene>
    <name evidence="6 7" type="primary">hslO</name>
    <name evidence="7" type="ORF">H9X81_07790</name>
</gene>
<sequence length="290" mass="30702">MDNLIRVIARDGSVMCCAVDSTKIAGEAERIHKTSATVTAALGRLLTAGAMMGSMLKNSEDSVTLRLSGGGPAGKFTVVADGAGMVKGDVENPIVEIPLNSYGKLDVAGAVGKDGSLTVIRDLGFAQPTIGSVPIVSGEIAEDVTYYYAVSEQVPTVCSLGVLVNPDLTVASAGGFLVQLLPGADDSVIDRLEANINKLPAVSQMIADGMTPEQIAFAALEGFEPEILDNRAAEYRCDCSRDRMRRALVSLGQEELARMVEEGENIEVNCHFCGTTHVFTPDEIRSFMQK</sequence>
<dbReference type="PIRSF" id="PIRSF005261">
    <property type="entry name" value="Heat_shock_Hsp33"/>
    <property type="match status" value="1"/>
</dbReference>
<evidence type="ECO:0000256" key="2">
    <source>
        <dbReference type="ARBA" id="ARBA00022833"/>
    </source>
</evidence>
<dbReference type="InterPro" id="IPR016154">
    <property type="entry name" value="Heat_shock_Hsp33_C"/>
</dbReference>
<dbReference type="Gene3D" id="3.55.30.10">
    <property type="entry name" value="Hsp33 domain"/>
    <property type="match status" value="1"/>
</dbReference>
<keyword evidence="4 6" id="KW-0143">Chaperone</keyword>
<comment type="caution">
    <text evidence="7">The sequence shown here is derived from an EMBL/GenBank/DDBJ whole genome shotgun (WGS) entry which is preliminary data.</text>
</comment>
<keyword evidence="5 6" id="KW-0676">Redox-active center</keyword>
<keyword evidence="2 6" id="KW-0862">Zinc</keyword>
<dbReference type="InterPro" id="IPR016153">
    <property type="entry name" value="Heat_shock_Hsp33_N"/>
</dbReference>
<comment type="function">
    <text evidence="6">Redox regulated molecular chaperone. Protects both thermally unfolding and oxidatively damaged proteins from irreversible aggregation. Plays an important role in the bacterial defense system toward oxidative stress.</text>
</comment>
<dbReference type="InterPro" id="IPR000397">
    <property type="entry name" value="Heat_shock_Hsp33"/>
</dbReference>
<proteinExistence type="inferred from homology"/>
<dbReference type="PANTHER" id="PTHR30111">
    <property type="entry name" value="33 KDA CHAPERONIN"/>
    <property type="match status" value="1"/>
</dbReference>
<evidence type="ECO:0000256" key="1">
    <source>
        <dbReference type="ARBA" id="ARBA00022490"/>
    </source>
</evidence>
<organism evidence="7 8">
    <name type="scientific">Hydrogenoanaerobacterium saccharovorans</name>
    <dbReference type="NCBI Taxonomy" id="474960"/>
    <lineage>
        <taxon>Bacteria</taxon>
        <taxon>Bacillati</taxon>
        <taxon>Bacillota</taxon>
        <taxon>Clostridia</taxon>
        <taxon>Eubacteriales</taxon>
        <taxon>Oscillospiraceae</taxon>
        <taxon>Hydrogenoanaerobacterium</taxon>
    </lineage>
</organism>
<dbReference type="PANTHER" id="PTHR30111:SF1">
    <property type="entry name" value="33 KDA CHAPERONIN"/>
    <property type="match status" value="1"/>
</dbReference>
<protein>
    <recommendedName>
        <fullName evidence="6">33 kDa chaperonin</fullName>
    </recommendedName>
    <alternativeName>
        <fullName evidence="6">Heat shock protein 33 homolog</fullName>
        <shortName evidence="6">HSP33</shortName>
    </alternativeName>
</protein>
<dbReference type="CDD" id="cd00498">
    <property type="entry name" value="Hsp33"/>
    <property type="match status" value="1"/>
</dbReference>
<keyword evidence="8" id="KW-1185">Reference proteome</keyword>
<evidence type="ECO:0000256" key="4">
    <source>
        <dbReference type="ARBA" id="ARBA00023186"/>
    </source>
</evidence>
<name>A0ABS2GNC1_9FIRM</name>
<evidence type="ECO:0000256" key="3">
    <source>
        <dbReference type="ARBA" id="ARBA00023157"/>
    </source>
</evidence>
<evidence type="ECO:0000313" key="8">
    <source>
        <dbReference type="Proteomes" id="UP000724149"/>
    </source>
</evidence>
<dbReference type="SUPFAM" id="SSF64397">
    <property type="entry name" value="Hsp33 domain"/>
    <property type="match status" value="1"/>
</dbReference>
<dbReference type="HAMAP" id="MF_00117">
    <property type="entry name" value="HslO"/>
    <property type="match status" value="1"/>
</dbReference>
<keyword evidence="1 6" id="KW-0963">Cytoplasm</keyword>
<evidence type="ECO:0000313" key="7">
    <source>
        <dbReference type="EMBL" id="MBM6923586.1"/>
    </source>
</evidence>
<evidence type="ECO:0000256" key="6">
    <source>
        <dbReference type="HAMAP-Rule" id="MF_00117"/>
    </source>
</evidence>
<reference evidence="7 8" key="1">
    <citation type="journal article" date="2021" name="Sci. Rep.">
        <title>The distribution of antibiotic resistance genes in chicken gut microbiota commensals.</title>
        <authorList>
            <person name="Juricova H."/>
            <person name="Matiasovicova J."/>
            <person name="Kubasova T."/>
            <person name="Cejkova D."/>
            <person name="Rychlik I."/>
        </authorList>
    </citation>
    <scope>NUCLEOTIDE SEQUENCE [LARGE SCALE GENOMIC DNA]</scope>
    <source>
        <strain evidence="7 8">An564</strain>
    </source>
</reference>